<protein>
    <submittedName>
        <fullName evidence="2">Uncharacterized protein</fullName>
    </submittedName>
</protein>
<evidence type="ECO:0000313" key="2">
    <source>
        <dbReference type="EMBL" id="KAF6225864.1"/>
    </source>
</evidence>
<gene>
    <name evidence="2" type="ORF">HO133_009866</name>
</gene>
<dbReference type="RefSeq" id="XP_037154573.1">
    <property type="nucleotide sequence ID" value="XM_037300725.1"/>
</dbReference>
<dbReference type="Proteomes" id="UP000593566">
    <property type="component" value="Unassembled WGS sequence"/>
</dbReference>
<comment type="caution">
    <text evidence="2">The sequence shown here is derived from an EMBL/GenBank/DDBJ whole genome shotgun (WGS) entry which is preliminary data.</text>
</comment>
<name>A0A8H6CM97_9LECA</name>
<dbReference type="AlphaFoldDB" id="A0A8H6CM97"/>
<evidence type="ECO:0000256" key="1">
    <source>
        <dbReference type="SAM" id="MobiDB-lite"/>
    </source>
</evidence>
<sequence length="322" mass="35101">MALSSGSKRPEVGKGSTKANAMGVSSAEIAFSAEVTLERVRQDCGVSKAGSVPGFMYKFIGTDSPFPAKLEGLRAPVPNQLDMEERKAATVKEKLALKATEPPMFKRESRQVKTKETEMALRRMSQPGLTLGMSKTAHIIPRGSTGEASLISSAPMEQESPKQGQPPLFWNSVNTSLPGIFLGARTQSGMRMAKKPQTWMTTINPSIKGNLFAKKVLNEMATMATAMMRSPVPSLEDVARVVEDHYARHLDRDEKPNGIAHPMSEPYKVSAMDHDNGLERSYTKANTAIDNTAVPKPSTETTCIQTEPARPPFISPYELALH</sequence>
<evidence type="ECO:0000313" key="3">
    <source>
        <dbReference type="Proteomes" id="UP000593566"/>
    </source>
</evidence>
<organism evidence="2 3">
    <name type="scientific">Letharia lupina</name>
    <dbReference type="NCBI Taxonomy" id="560253"/>
    <lineage>
        <taxon>Eukaryota</taxon>
        <taxon>Fungi</taxon>
        <taxon>Dikarya</taxon>
        <taxon>Ascomycota</taxon>
        <taxon>Pezizomycotina</taxon>
        <taxon>Lecanoromycetes</taxon>
        <taxon>OSLEUM clade</taxon>
        <taxon>Lecanoromycetidae</taxon>
        <taxon>Lecanorales</taxon>
        <taxon>Lecanorineae</taxon>
        <taxon>Parmeliaceae</taxon>
        <taxon>Letharia</taxon>
    </lineage>
</organism>
<reference evidence="2 3" key="1">
    <citation type="journal article" date="2020" name="Genomics">
        <title>Complete, high-quality genomes from long-read metagenomic sequencing of two wolf lichen thalli reveals enigmatic genome architecture.</title>
        <authorList>
            <person name="McKenzie S.K."/>
            <person name="Walston R.F."/>
            <person name="Allen J.L."/>
        </authorList>
    </citation>
    <scope>NUCLEOTIDE SEQUENCE [LARGE SCALE GENOMIC DNA]</scope>
    <source>
        <strain evidence="2">WasteWater1</strain>
    </source>
</reference>
<dbReference type="GeneID" id="59338261"/>
<accession>A0A8H6CM97</accession>
<dbReference type="EMBL" id="JACCJB010000007">
    <property type="protein sequence ID" value="KAF6225864.1"/>
    <property type="molecule type" value="Genomic_DNA"/>
</dbReference>
<feature type="region of interest" description="Disordered" evidence="1">
    <location>
        <begin position="1"/>
        <end position="20"/>
    </location>
</feature>
<keyword evidence="3" id="KW-1185">Reference proteome</keyword>
<proteinExistence type="predicted"/>